<organism evidence="2 3">
    <name type="scientific">Byssothecium circinans</name>
    <dbReference type="NCBI Taxonomy" id="147558"/>
    <lineage>
        <taxon>Eukaryota</taxon>
        <taxon>Fungi</taxon>
        <taxon>Dikarya</taxon>
        <taxon>Ascomycota</taxon>
        <taxon>Pezizomycotina</taxon>
        <taxon>Dothideomycetes</taxon>
        <taxon>Pleosporomycetidae</taxon>
        <taxon>Pleosporales</taxon>
        <taxon>Massarineae</taxon>
        <taxon>Massarinaceae</taxon>
        <taxon>Byssothecium</taxon>
    </lineage>
</organism>
<sequence length="404" mass="43943">MAPTQGQPARSSARRRREERNFNAVKDMPSKLSTEVLTEEAPVSTTQGGDANNSTLTAQGGNVNNPETAQRGSEEDAPVSASPSPATTQGGAGKVEVDRPVIDPEHPFANADEVLNENLPLQVRVKFLDEFEEAVKRLRDAWREKRRPVCAGCGAKHPPPCLGKEGAEKFRSFKEQCQEVRSKWAEEQDAKDPAQSSKAQGKKTAIDHAVSSKKTDGKKDVENLAPPSKKGKGKATQDPAQPTEAEGKKSRGVCKNCARPHKGGAAACQAPVCQRGGCRFSHYPSEPCREARRRFIEADLLNEDAPGGALYDRDGKMTDRLATNVALLVTLLPPDSMAQVLARLHKRKAEAEASAEANTRKPKKAKGNDHKSNSSSSNRRKDDEDQGRGRSKSRRGDHSVYGRR</sequence>
<feature type="compositionally biased region" description="Basic and acidic residues" evidence="1">
    <location>
        <begin position="379"/>
        <end position="404"/>
    </location>
</feature>
<feature type="region of interest" description="Disordered" evidence="1">
    <location>
        <begin position="181"/>
        <end position="253"/>
    </location>
</feature>
<feature type="compositionally biased region" description="Polar residues" evidence="1">
    <location>
        <begin position="43"/>
        <end position="71"/>
    </location>
</feature>
<evidence type="ECO:0000313" key="2">
    <source>
        <dbReference type="EMBL" id="KAF1952882.1"/>
    </source>
</evidence>
<dbReference type="EMBL" id="ML977007">
    <property type="protein sequence ID" value="KAF1952882.1"/>
    <property type="molecule type" value="Genomic_DNA"/>
</dbReference>
<accession>A0A6A5TME2</accession>
<name>A0A6A5TME2_9PLEO</name>
<feature type="compositionally biased region" description="Basic and acidic residues" evidence="1">
    <location>
        <begin position="213"/>
        <end position="222"/>
    </location>
</feature>
<gene>
    <name evidence="2" type="ORF">CC80DRAFT_551897</name>
</gene>
<dbReference type="OrthoDB" id="10598797at2759"/>
<feature type="region of interest" description="Disordered" evidence="1">
    <location>
        <begin position="348"/>
        <end position="404"/>
    </location>
</feature>
<proteinExistence type="predicted"/>
<keyword evidence="3" id="KW-1185">Reference proteome</keyword>
<evidence type="ECO:0000256" key="1">
    <source>
        <dbReference type="SAM" id="MobiDB-lite"/>
    </source>
</evidence>
<protein>
    <submittedName>
        <fullName evidence="2">Uncharacterized protein</fullName>
    </submittedName>
</protein>
<feature type="compositionally biased region" description="Basic and acidic residues" evidence="1">
    <location>
        <begin position="181"/>
        <end position="192"/>
    </location>
</feature>
<feature type="compositionally biased region" description="Basic and acidic residues" evidence="1">
    <location>
        <begin position="95"/>
        <end position="106"/>
    </location>
</feature>
<reference evidence="2" key="1">
    <citation type="journal article" date="2020" name="Stud. Mycol.">
        <title>101 Dothideomycetes genomes: a test case for predicting lifestyles and emergence of pathogens.</title>
        <authorList>
            <person name="Haridas S."/>
            <person name="Albert R."/>
            <person name="Binder M."/>
            <person name="Bloem J."/>
            <person name="Labutti K."/>
            <person name="Salamov A."/>
            <person name="Andreopoulos B."/>
            <person name="Baker S."/>
            <person name="Barry K."/>
            <person name="Bills G."/>
            <person name="Bluhm B."/>
            <person name="Cannon C."/>
            <person name="Castanera R."/>
            <person name="Culley D."/>
            <person name="Daum C."/>
            <person name="Ezra D."/>
            <person name="Gonzalez J."/>
            <person name="Henrissat B."/>
            <person name="Kuo A."/>
            <person name="Liang C."/>
            <person name="Lipzen A."/>
            <person name="Lutzoni F."/>
            <person name="Magnuson J."/>
            <person name="Mondo S."/>
            <person name="Nolan M."/>
            <person name="Ohm R."/>
            <person name="Pangilinan J."/>
            <person name="Park H.-J."/>
            <person name="Ramirez L."/>
            <person name="Alfaro M."/>
            <person name="Sun H."/>
            <person name="Tritt A."/>
            <person name="Yoshinaga Y."/>
            <person name="Zwiers L.-H."/>
            <person name="Turgeon B."/>
            <person name="Goodwin S."/>
            <person name="Spatafora J."/>
            <person name="Crous P."/>
            <person name="Grigoriev I."/>
        </authorList>
    </citation>
    <scope>NUCLEOTIDE SEQUENCE</scope>
    <source>
        <strain evidence="2">CBS 675.92</strain>
    </source>
</reference>
<feature type="region of interest" description="Disordered" evidence="1">
    <location>
        <begin position="1"/>
        <end position="115"/>
    </location>
</feature>
<evidence type="ECO:0000313" key="3">
    <source>
        <dbReference type="Proteomes" id="UP000800035"/>
    </source>
</evidence>
<dbReference type="Proteomes" id="UP000800035">
    <property type="component" value="Unassembled WGS sequence"/>
</dbReference>
<dbReference type="AlphaFoldDB" id="A0A6A5TME2"/>